<feature type="signal peptide" evidence="1">
    <location>
        <begin position="1"/>
        <end position="25"/>
    </location>
</feature>
<evidence type="ECO:0000256" key="1">
    <source>
        <dbReference type="SAM" id="SignalP"/>
    </source>
</evidence>
<dbReference type="AlphaFoldDB" id="A0A2M4DF91"/>
<accession>A0A2M4DF91</accession>
<dbReference type="EMBL" id="GGFL01012076">
    <property type="protein sequence ID" value="MBW76254.1"/>
    <property type="molecule type" value="Transcribed_RNA"/>
</dbReference>
<keyword evidence="1" id="KW-0732">Signal</keyword>
<reference evidence="2" key="1">
    <citation type="submission" date="2018-01" db="EMBL/GenBank/DDBJ databases">
        <title>An insight into the sialome of Amazonian anophelines.</title>
        <authorList>
            <person name="Ribeiro J.M."/>
            <person name="Scarpassa V."/>
            <person name="Calvo E."/>
        </authorList>
    </citation>
    <scope>NUCLEOTIDE SEQUENCE</scope>
</reference>
<protein>
    <submittedName>
        <fullName evidence="2">Putative secreted protein</fullName>
    </submittedName>
</protein>
<proteinExistence type="predicted"/>
<name>A0A2M4DF91_ANODA</name>
<organism evidence="2">
    <name type="scientific">Anopheles darlingi</name>
    <name type="common">Mosquito</name>
    <dbReference type="NCBI Taxonomy" id="43151"/>
    <lineage>
        <taxon>Eukaryota</taxon>
        <taxon>Metazoa</taxon>
        <taxon>Ecdysozoa</taxon>
        <taxon>Arthropoda</taxon>
        <taxon>Hexapoda</taxon>
        <taxon>Insecta</taxon>
        <taxon>Pterygota</taxon>
        <taxon>Neoptera</taxon>
        <taxon>Endopterygota</taxon>
        <taxon>Diptera</taxon>
        <taxon>Nematocera</taxon>
        <taxon>Culicoidea</taxon>
        <taxon>Culicidae</taxon>
        <taxon>Anophelinae</taxon>
        <taxon>Anopheles</taxon>
    </lineage>
</organism>
<evidence type="ECO:0000313" key="2">
    <source>
        <dbReference type="EMBL" id="MBW76254.1"/>
    </source>
</evidence>
<feature type="chain" id="PRO_5014960642" evidence="1">
    <location>
        <begin position="26"/>
        <end position="71"/>
    </location>
</feature>
<sequence length="71" mass="7912">MCVVWCGLCLCACMLVFGLLNIVEAAPSGYYFNIQLTDATARASNRVKLFYKFLTPRRTCPAHLIGNTITH</sequence>